<evidence type="ECO:0000313" key="2">
    <source>
        <dbReference type="Proteomes" id="UP001345963"/>
    </source>
</evidence>
<evidence type="ECO:0000313" key="1">
    <source>
        <dbReference type="EMBL" id="MED6233368.1"/>
    </source>
</evidence>
<sequence>MLLPPEDAVCLFIKHSPVNLLCGSLSDCHSGNPSRSGRGCGCLHRLEPDSMALQLLESKGSTVSSCPSLCSVSLHSSYQSLKLEPLLPPSCLPQTRVCYFCFLLKHLQKHPAYTGKEFKGFTPSPLDPNQI</sequence>
<name>A0ABU7A6J9_9TELE</name>
<dbReference type="Proteomes" id="UP001345963">
    <property type="component" value="Unassembled WGS sequence"/>
</dbReference>
<keyword evidence="2" id="KW-1185">Reference proteome</keyword>
<dbReference type="EMBL" id="JAHUTI010002370">
    <property type="protein sequence ID" value="MED6233368.1"/>
    <property type="molecule type" value="Genomic_DNA"/>
</dbReference>
<comment type="caution">
    <text evidence="1">The sequence shown here is derived from an EMBL/GenBank/DDBJ whole genome shotgun (WGS) entry which is preliminary data.</text>
</comment>
<accession>A0ABU7A6J9</accession>
<reference evidence="1 2" key="1">
    <citation type="submission" date="2021-07" db="EMBL/GenBank/DDBJ databases">
        <authorList>
            <person name="Palmer J.M."/>
        </authorList>
    </citation>
    <scope>NUCLEOTIDE SEQUENCE [LARGE SCALE GENOMIC DNA]</scope>
    <source>
        <strain evidence="1 2">AT_MEX2019</strain>
        <tissue evidence="1">Muscle</tissue>
    </source>
</reference>
<proteinExistence type="predicted"/>
<gene>
    <name evidence="1" type="ORF">ATANTOWER_010782</name>
</gene>
<protein>
    <submittedName>
        <fullName evidence="1">Uncharacterized protein</fullName>
    </submittedName>
</protein>
<organism evidence="1 2">
    <name type="scientific">Ataeniobius toweri</name>
    <dbReference type="NCBI Taxonomy" id="208326"/>
    <lineage>
        <taxon>Eukaryota</taxon>
        <taxon>Metazoa</taxon>
        <taxon>Chordata</taxon>
        <taxon>Craniata</taxon>
        <taxon>Vertebrata</taxon>
        <taxon>Euteleostomi</taxon>
        <taxon>Actinopterygii</taxon>
        <taxon>Neopterygii</taxon>
        <taxon>Teleostei</taxon>
        <taxon>Neoteleostei</taxon>
        <taxon>Acanthomorphata</taxon>
        <taxon>Ovalentaria</taxon>
        <taxon>Atherinomorphae</taxon>
        <taxon>Cyprinodontiformes</taxon>
        <taxon>Goodeidae</taxon>
        <taxon>Ataeniobius</taxon>
    </lineage>
</organism>